<accession>A6NZU2</accession>
<reference evidence="1 2" key="1">
    <citation type="submission" date="2007-04" db="EMBL/GenBank/DDBJ databases">
        <authorList>
            <person name="Fulton L."/>
            <person name="Clifton S."/>
            <person name="Fulton B."/>
            <person name="Xu J."/>
            <person name="Minx P."/>
            <person name="Pepin K.H."/>
            <person name="Johnson M."/>
            <person name="Thiruvilangam P."/>
            <person name="Bhonagiri V."/>
            <person name="Nash W.E."/>
            <person name="Mardis E.R."/>
            <person name="Wilson R.K."/>
        </authorList>
    </citation>
    <scope>NUCLEOTIDE SEQUENCE [LARGE SCALE GENOMIC DNA]</scope>
    <source>
        <strain evidence="1 2">ATCC 29799</strain>
    </source>
</reference>
<dbReference type="EMBL" id="AAXG02000034">
    <property type="protein sequence ID" value="EDM98445.1"/>
    <property type="molecule type" value="Genomic_DNA"/>
</dbReference>
<organism evidence="1 2">
    <name type="scientific">Pseudoflavonifractor capillosus ATCC 29799</name>
    <dbReference type="NCBI Taxonomy" id="411467"/>
    <lineage>
        <taxon>Bacteria</taxon>
        <taxon>Bacillati</taxon>
        <taxon>Bacillota</taxon>
        <taxon>Clostridia</taxon>
        <taxon>Eubacteriales</taxon>
        <taxon>Oscillospiraceae</taxon>
        <taxon>Pseudoflavonifractor</taxon>
    </lineage>
</organism>
<sequence length="45" mass="5083">MKCKPCRPVLGRQGSYFLRELAVSSGRNGGLWLAGIKKKRYNIMV</sequence>
<dbReference type="Proteomes" id="UP000003639">
    <property type="component" value="Unassembled WGS sequence"/>
</dbReference>
<protein>
    <submittedName>
        <fullName evidence="1">Uncharacterized protein</fullName>
    </submittedName>
</protein>
<reference evidence="1 2" key="2">
    <citation type="submission" date="2007-06" db="EMBL/GenBank/DDBJ databases">
        <title>Draft genome sequence of Pseudoflavonifractor capillosus ATCC 29799.</title>
        <authorList>
            <person name="Sudarsanam P."/>
            <person name="Ley R."/>
            <person name="Guruge J."/>
            <person name="Turnbaugh P.J."/>
            <person name="Mahowald M."/>
            <person name="Liep D."/>
            <person name="Gordon J."/>
        </authorList>
    </citation>
    <scope>NUCLEOTIDE SEQUENCE [LARGE SCALE GENOMIC DNA]</scope>
    <source>
        <strain evidence="1 2">ATCC 29799</strain>
    </source>
</reference>
<dbReference type="AlphaFoldDB" id="A6NZU2"/>
<comment type="caution">
    <text evidence="1">The sequence shown here is derived from an EMBL/GenBank/DDBJ whole genome shotgun (WGS) entry which is preliminary data.</text>
</comment>
<name>A6NZU2_9FIRM</name>
<dbReference type="STRING" id="411467.BACCAP_03746"/>
<proteinExistence type="predicted"/>
<evidence type="ECO:0000313" key="1">
    <source>
        <dbReference type="EMBL" id="EDM98445.1"/>
    </source>
</evidence>
<keyword evidence="2" id="KW-1185">Reference proteome</keyword>
<evidence type="ECO:0000313" key="2">
    <source>
        <dbReference type="Proteomes" id="UP000003639"/>
    </source>
</evidence>
<gene>
    <name evidence="1" type="ORF">BACCAP_03746</name>
</gene>